<evidence type="ECO:0000313" key="1">
    <source>
        <dbReference type="EMBL" id="KFA87903.1"/>
    </source>
</evidence>
<organism evidence="1 2">
    <name type="scientific">Archangium violaceum Cb vi76</name>
    <dbReference type="NCBI Taxonomy" id="1406225"/>
    <lineage>
        <taxon>Bacteria</taxon>
        <taxon>Pseudomonadati</taxon>
        <taxon>Myxococcota</taxon>
        <taxon>Myxococcia</taxon>
        <taxon>Myxococcales</taxon>
        <taxon>Cystobacterineae</taxon>
        <taxon>Archangiaceae</taxon>
        <taxon>Archangium</taxon>
    </lineage>
</organism>
<proteinExistence type="predicted"/>
<dbReference type="Proteomes" id="UP000028547">
    <property type="component" value="Unassembled WGS sequence"/>
</dbReference>
<reference evidence="1 2" key="1">
    <citation type="submission" date="2014-07" db="EMBL/GenBank/DDBJ databases">
        <title>Draft Genome Sequence of Gephyronic Acid Producer, Cystobacter violaceus Strain Cb vi76.</title>
        <authorList>
            <person name="Stevens D.C."/>
            <person name="Young J."/>
            <person name="Carmichael R."/>
            <person name="Tan J."/>
            <person name="Taylor R.E."/>
        </authorList>
    </citation>
    <scope>NUCLEOTIDE SEQUENCE [LARGE SCALE GENOMIC DNA]</scope>
    <source>
        <strain evidence="1 2">Cb vi76</strain>
    </source>
</reference>
<dbReference type="RefSeq" id="WP_043410605.1">
    <property type="nucleotide sequence ID" value="NZ_JPMI01000322.1"/>
</dbReference>
<evidence type="ECO:0000313" key="2">
    <source>
        <dbReference type="Proteomes" id="UP000028547"/>
    </source>
</evidence>
<sequence length="253" mass="26574">MRTRAPWPALAALLIAASCVTIPTLQPLPSTPVAQAGVAVAEAGGVRLLAAGDAWRGNPSDLGRVVTPVKVHIENQSGRPLRIDPGSFTLQGGSRFSYAALSPFEMSEEGNAAVGGSGYEGNVALSVGVGVSPYWGWGPGAVGWGHPWGPGWYGPGYGPGWYGSFYGPGWYDPFWGPYSSWYAWPPPEPLPTRDMLRKALPEGTLEPGGTLTGFLYFQNVGGREGAVTLEARLVDARTGELVTTLAIPFGVSS</sequence>
<name>A0A084SHG8_9BACT</name>
<protein>
    <submittedName>
        <fullName evidence="1">Uncharacterized protein</fullName>
    </submittedName>
</protein>
<dbReference type="EMBL" id="JPMI01000322">
    <property type="protein sequence ID" value="KFA87903.1"/>
    <property type="molecule type" value="Genomic_DNA"/>
</dbReference>
<accession>A0A084SHG8</accession>
<dbReference type="PROSITE" id="PS51257">
    <property type="entry name" value="PROKAR_LIPOPROTEIN"/>
    <property type="match status" value="1"/>
</dbReference>
<dbReference type="AlphaFoldDB" id="A0A084SHG8"/>
<gene>
    <name evidence="1" type="ORF">Q664_44790</name>
</gene>
<comment type="caution">
    <text evidence="1">The sequence shown here is derived from an EMBL/GenBank/DDBJ whole genome shotgun (WGS) entry which is preliminary data.</text>
</comment>